<accession>A0ACB8D182</accession>
<comment type="caution">
    <text evidence="1">The sequence shown here is derived from an EMBL/GenBank/DDBJ whole genome shotgun (WGS) entry which is preliminary data.</text>
</comment>
<dbReference type="EMBL" id="CM023473">
    <property type="protein sequence ID" value="KAH7955124.1"/>
    <property type="molecule type" value="Genomic_DNA"/>
</dbReference>
<evidence type="ECO:0000313" key="2">
    <source>
        <dbReference type="Proteomes" id="UP000821865"/>
    </source>
</evidence>
<name>A0ACB8D182_DERSI</name>
<evidence type="ECO:0000313" key="1">
    <source>
        <dbReference type="EMBL" id="KAH7955124.1"/>
    </source>
</evidence>
<keyword evidence="2" id="KW-1185">Reference proteome</keyword>
<protein>
    <submittedName>
        <fullName evidence="1">Uncharacterized protein</fullName>
    </submittedName>
</protein>
<reference evidence="1" key="1">
    <citation type="submission" date="2020-05" db="EMBL/GenBank/DDBJ databases">
        <title>Large-scale comparative analyses of tick genomes elucidate their genetic diversity and vector capacities.</title>
        <authorList>
            <person name="Jia N."/>
            <person name="Wang J."/>
            <person name="Shi W."/>
            <person name="Du L."/>
            <person name="Sun Y."/>
            <person name="Zhan W."/>
            <person name="Jiang J."/>
            <person name="Wang Q."/>
            <person name="Zhang B."/>
            <person name="Ji P."/>
            <person name="Sakyi L.B."/>
            <person name="Cui X."/>
            <person name="Yuan T."/>
            <person name="Jiang B."/>
            <person name="Yang W."/>
            <person name="Lam T.T.-Y."/>
            <person name="Chang Q."/>
            <person name="Ding S."/>
            <person name="Wang X."/>
            <person name="Zhu J."/>
            <person name="Ruan X."/>
            <person name="Zhao L."/>
            <person name="Wei J."/>
            <person name="Que T."/>
            <person name="Du C."/>
            <person name="Cheng J."/>
            <person name="Dai P."/>
            <person name="Han X."/>
            <person name="Huang E."/>
            <person name="Gao Y."/>
            <person name="Liu J."/>
            <person name="Shao H."/>
            <person name="Ye R."/>
            <person name="Li L."/>
            <person name="Wei W."/>
            <person name="Wang X."/>
            <person name="Wang C."/>
            <person name="Yang T."/>
            <person name="Huo Q."/>
            <person name="Li W."/>
            <person name="Guo W."/>
            <person name="Chen H."/>
            <person name="Zhou L."/>
            <person name="Ni X."/>
            <person name="Tian J."/>
            <person name="Zhou Y."/>
            <person name="Sheng Y."/>
            <person name="Liu T."/>
            <person name="Pan Y."/>
            <person name="Xia L."/>
            <person name="Li J."/>
            <person name="Zhao F."/>
            <person name="Cao W."/>
        </authorList>
    </citation>
    <scope>NUCLEOTIDE SEQUENCE</scope>
    <source>
        <strain evidence="1">Dsil-2018</strain>
    </source>
</reference>
<gene>
    <name evidence="1" type="ORF">HPB49_024634</name>
</gene>
<dbReference type="Proteomes" id="UP000821865">
    <property type="component" value="Chromosome 4"/>
</dbReference>
<organism evidence="1 2">
    <name type="scientific">Dermacentor silvarum</name>
    <name type="common">Tick</name>
    <dbReference type="NCBI Taxonomy" id="543639"/>
    <lineage>
        <taxon>Eukaryota</taxon>
        <taxon>Metazoa</taxon>
        <taxon>Ecdysozoa</taxon>
        <taxon>Arthropoda</taxon>
        <taxon>Chelicerata</taxon>
        <taxon>Arachnida</taxon>
        <taxon>Acari</taxon>
        <taxon>Parasitiformes</taxon>
        <taxon>Ixodida</taxon>
        <taxon>Ixodoidea</taxon>
        <taxon>Ixodidae</taxon>
        <taxon>Rhipicephalinae</taxon>
        <taxon>Dermacentor</taxon>
    </lineage>
</organism>
<proteinExistence type="predicted"/>
<sequence length="1014" mass="109277">MAQPFYYVCIYTATYTAVPTLRAEPQYTSATAISDLSRIVNSRNRLLRFISSQNRDPATVDSYYPYMQDLRAGIHSPLSIPLIEDRAHRERSVVPVLGRSSPFTIAGRREKKNKNKGTCKHCVVPLRDFPGMCYDVSSCSARAVNESWAIGVCSRAACEMDESGILLEVHYACPRLQNRPTLLCDIIEDKRLPFPACCPRMICQRHKKQPPPTQTQLKPFTPHVSVDKELRKIPFVLKRFLEVQNTTLLDAIILNRIKALEAAAVNASAAANGTAGDAAFRGPTSLDDMVEAALLTTQGPGVTTQDTTPFGTTDGAITTTSPVQTTPTESPVEIIRGTGFQSDSLQQEPRKSVTVPSVGIEDDDELFLNDAPVVPSSEAESTTRVPETPKTTTTSKQQFPEEVTELTRTAVFASDRTNKPAETVTTEPPRSEPSTEIYDETTTRSLGLTVPESIFGTTSSPSAELLLETTPAPPTTTERTEQTTMKEAQGDAGKKSGNLPTILRSLVDNVFDYYDYIDYYVPGQKRNLTTPAQEKPGDRRRIPESMMALVKEQLNKQKDTNESSLFVEDLQADQPAPKDDPESTTPDPDNQEFQKELVTKMAVDIPRVTKQNVQDTTTAFARTETATQEATRADVAFTTAATPTEATSTTTTSKQITDSTVEGSTATTTQSTGQDTTLTLVKSVGTQSRAKVNLAIENLSSEKPEDRTATGVPASTVTTSAVPQSTLTPTTLSRTTTVPTTLSTPASTQEVTTAAVTTTRTTAPPETSRQPETTQSATRSYQTVGETETVFVGTTNANAPGTTSAVTTTSTPRGTETSTTPSTTIVQQTTTTTRNVETTRPVTTTKTAGTTTTGTRQPQTVTTTTGSRASSDVTETTPQVQTTIQTQPLLSGRNDTIPLLTSPEPATASVTAPATPTTPPSAPTRTSDRSLDGGPNTVRVNVLQKDGAQQQRSGNTTTKGQPTPPTNNNDVEYIDYVYYYDYIDTPDNSTANGTASSSTNSTGTRLTKLSKAAK</sequence>